<dbReference type="GO" id="GO:0009451">
    <property type="term" value="P:RNA modification"/>
    <property type="evidence" value="ECO:0007669"/>
    <property type="project" value="InterPro"/>
</dbReference>
<dbReference type="InterPro" id="IPR002885">
    <property type="entry name" value="PPR_rpt"/>
</dbReference>
<keyword evidence="4" id="KW-1185">Reference proteome</keyword>
<dbReference type="SUPFAM" id="SSF48452">
    <property type="entry name" value="TPR-like"/>
    <property type="match status" value="1"/>
</dbReference>
<feature type="repeat" description="PPR" evidence="2">
    <location>
        <begin position="312"/>
        <end position="346"/>
    </location>
</feature>
<evidence type="ECO:0008006" key="5">
    <source>
        <dbReference type="Google" id="ProtNLM"/>
    </source>
</evidence>
<dbReference type="FunFam" id="1.25.40.10:FF:000344">
    <property type="entry name" value="Pentatricopeptide repeat-containing protein"/>
    <property type="match status" value="1"/>
</dbReference>
<dbReference type="Gene3D" id="1.25.40.10">
    <property type="entry name" value="Tetratricopeptide repeat domain"/>
    <property type="match status" value="5"/>
</dbReference>
<name>A0AAV5LVQ7_9ROSI</name>
<keyword evidence="1" id="KW-0677">Repeat</keyword>
<dbReference type="Pfam" id="PF13041">
    <property type="entry name" value="PPR_2"/>
    <property type="match status" value="2"/>
</dbReference>
<dbReference type="PANTHER" id="PTHR47926:SF347">
    <property type="entry name" value="PENTATRICOPEPTIDE REPEAT-CONTAINING PROTEIN"/>
    <property type="match status" value="1"/>
</dbReference>
<dbReference type="PROSITE" id="PS51375">
    <property type="entry name" value="PPR"/>
    <property type="match status" value="4"/>
</dbReference>
<feature type="repeat" description="PPR" evidence="2">
    <location>
        <begin position="82"/>
        <end position="116"/>
    </location>
</feature>
<protein>
    <recommendedName>
        <fullName evidence="5">Pentatricopeptide repeat-containing protein</fullName>
    </recommendedName>
</protein>
<accession>A0AAV5LVQ7</accession>
<dbReference type="InterPro" id="IPR046848">
    <property type="entry name" value="E_motif"/>
</dbReference>
<evidence type="ECO:0000256" key="1">
    <source>
        <dbReference type="ARBA" id="ARBA00022737"/>
    </source>
</evidence>
<dbReference type="Pfam" id="PF01535">
    <property type="entry name" value="PPR"/>
    <property type="match status" value="4"/>
</dbReference>
<dbReference type="AlphaFoldDB" id="A0AAV5LVQ7"/>
<dbReference type="NCBIfam" id="TIGR00756">
    <property type="entry name" value="PPR"/>
    <property type="match status" value="6"/>
</dbReference>
<dbReference type="PANTHER" id="PTHR47926">
    <property type="entry name" value="PENTATRICOPEPTIDE REPEAT-CONTAINING PROTEIN"/>
    <property type="match status" value="1"/>
</dbReference>
<dbReference type="GO" id="GO:0003723">
    <property type="term" value="F:RNA binding"/>
    <property type="evidence" value="ECO:0007669"/>
    <property type="project" value="InterPro"/>
</dbReference>
<reference evidence="3 4" key="1">
    <citation type="journal article" date="2021" name="Commun. Biol.">
        <title>The genome of Shorea leprosula (Dipterocarpaceae) highlights the ecological relevance of drought in aseasonal tropical rainforests.</title>
        <authorList>
            <person name="Ng K.K.S."/>
            <person name="Kobayashi M.J."/>
            <person name="Fawcett J.A."/>
            <person name="Hatakeyama M."/>
            <person name="Paape T."/>
            <person name="Ng C.H."/>
            <person name="Ang C.C."/>
            <person name="Tnah L.H."/>
            <person name="Lee C.T."/>
            <person name="Nishiyama T."/>
            <person name="Sese J."/>
            <person name="O'Brien M.J."/>
            <person name="Copetti D."/>
            <person name="Mohd Noor M.I."/>
            <person name="Ong R.C."/>
            <person name="Putra M."/>
            <person name="Sireger I.Z."/>
            <person name="Indrioko S."/>
            <person name="Kosugi Y."/>
            <person name="Izuno A."/>
            <person name="Isagi Y."/>
            <person name="Lee S.L."/>
            <person name="Shimizu K.K."/>
        </authorList>
    </citation>
    <scope>NUCLEOTIDE SEQUENCE [LARGE SCALE GENOMIC DNA]</scope>
    <source>
        <strain evidence="3">214</strain>
    </source>
</reference>
<evidence type="ECO:0000313" key="3">
    <source>
        <dbReference type="EMBL" id="GKV41601.1"/>
    </source>
</evidence>
<feature type="repeat" description="PPR" evidence="2">
    <location>
        <begin position="213"/>
        <end position="243"/>
    </location>
</feature>
<evidence type="ECO:0000313" key="4">
    <source>
        <dbReference type="Proteomes" id="UP001054252"/>
    </source>
</evidence>
<dbReference type="Proteomes" id="UP001054252">
    <property type="component" value="Unassembled WGS sequence"/>
</dbReference>
<feature type="repeat" description="PPR" evidence="2">
    <location>
        <begin position="417"/>
        <end position="451"/>
    </location>
</feature>
<proteinExistence type="predicted"/>
<gene>
    <name evidence="3" type="ORF">SLEP1_g49108</name>
</gene>
<dbReference type="InterPro" id="IPR046960">
    <property type="entry name" value="PPR_At4g14850-like_plant"/>
</dbReference>
<organism evidence="3 4">
    <name type="scientific">Rubroshorea leprosula</name>
    <dbReference type="NCBI Taxonomy" id="152421"/>
    <lineage>
        <taxon>Eukaryota</taxon>
        <taxon>Viridiplantae</taxon>
        <taxon>Streptophyta</taxon>
        <taxon>Embryophyta</taxon>
        <taxon>Tracheophyta</taxon>
        <taxon>Spermatophyta</taxon>
        <taxon>Magnoliopsida</taxon>
        <taxon>eudicotyledons</taxon>
        <taxon>Gunneridae</taxon>
        <taxon>Pentapetalae</taxon>
        <taxon>rosids</taxon>
        <taxon>malvids</taxon>
        <taxon>Malvales</taxon>
        <taxon>Dipterocarpaceae</taxon>
        <taxon>Rubroshorea</taxon>
    </lineage>
</organism>
<dbReference type="Pfam" id="PF20431">
    <property type="entry name" value="E_motif"/>
    <property type="match status" value="1"/>
</dbReference>
<sequence length="636" mass="71235">MMVFKSLKEPGTMMWNLIIKYHVDFGYCDEALLLYGKMREVGVRHDSFTFPVINRAVLGANGGLCFGEIVHCLAMKIGFGLDLYFGNTLIEVYGKFGCIGHAYKVFDEMLERDLVTWTSMISVLVSEGNVGGSFTLFEKMRASMEPNSVTLIVLFRGCCDSGSLIEGRQMHGYVIKSGALIDGFVQNSVLRLYKRMGTDEEVENFFGEIHQRDVVSWNTLISFYSLTGDIEQVAKIFCKMRGEVEVSMETLTLAISALAKSGNLSQGEQLHCCAIKLGLQDDALQTSLLDFYGKCGKLGNSTLLLREITGGNTIAQCAMMSSYIQNGYFKEAIEFFQKMQPAGHKPRPEILSNVLNACTHLGILQFGREIHGYSLRNSFYSHEEDNACLETSILNMYIRCGSISSARLCFDRMLVKDVVAWTSMIEGYATHGFGLDALELFCQMIEEGVTPNSVTFLSLLSAFSHSGLVGEGCKAFHSMKWRFGIEPNLDHYTCIVDLLGRSGMLKEALTIIMKMTAFPDGRIWGALLSASVIHGDRELGEYAAQRILELEPDNVGYYTLLSNVQACTGKWNEVEEVRKAMFEKDLKKKPGWSFIEEKGNIHCFVSGDRSHNQVEVIYDVLRCLRRKVQEPECLPF</sequence>
<evidence type="ECO:0000256" key="2">
    <source>
        <dbReference type="PROSITE-ProRule" id="PRU00708"/>
    </source>
</evidence>
<dbReference type="InterPro" id="IPR011990">
    <property type="entry name" value="TPR-like_helical_dom_sf"/>
</dbReference>
<dbReference type="FunFam" id="1.25.40.10:FF:000090">
    <property type="entry name" value="Pentatricopeptide repeat-containing protein, chloroplastic"/>
    <property type="match status" value="1"/>
</dbReference>
<comment type="caution">
    <text evidence="3">The sequence shown here is derived from an EMBL/GenBank/DDBJ whole genome shotgun (WGS) entry which is preliminary data.</text>
</comment>
<dbReference type="EMBL" id="BPVZ01000151">
    <property type="protein sequence ID" value="GKV41601.1"/>
    <property type="molecule type" value="Genomic_DNA"/>
</dbReference>